<dbReference type="InterPro" id="IPR050116">
    <property type="entry name" value="DNA_polymerase-Y"/>
</dbReference>
<comment type="similarity">
    <text evidence="2 16">Belongs to the DNA polymerase type-Y family.</text>
</comment>
<dbReference type="GO" id="GO:0003684">
    <property type="term" value="F:damaged DNA binding"/>
    <property type="evidence" value="ECO:0007669"/>
    <property type="project" value="InterPro"/>
</dbReference>
<dbReference type="FunFam" id="3.30.1490.100:FF:000004">
    <property type="entry name" value="DNA polymerase IV"/>
    <property type="match status" value="1"/>
</dbReference>
<evidence type="ECO:0000256" key="1">
    <source>
        <dbReference type="ARBA" id="ARBA00004496"/>
    </source>
</evidence>
<accession>A0A2P8IHU8</accession>
<evidence type="ECO:0000256" key="4">
    <source>
        <dbReference type="ARBA" id="ARBA00022490"/>
    </source>
</evidence>
<evidence type="ECO:0000256" key="8">
    <source>
        <dbReference type="ARBA" id="ARBA00022723"/>
    </source>
</evidence>
<dbReference type="GO" id="GO:0006281">
    <property type="term" value="P:DNA repair"/>
    <property type="evidence" value="ECO:0007669"/>
    <property type="project" value="UniProtKB-UniRule"/>
</dbReference>
<gene>
    <name evidence="16" type="primary">dinB</name>
    <name evidence="19" type="ORF">B0I31_101260</name>
</gene>
<keyword evidence="6 16" id="KW-0548">Nucleotidyltransferase</keyword>
<evidence type="ECO:0000256" key="3">
    <source>
        <dbReference type="ARBA" id="ARBA00022457"/>
    </source>
</evidence>
<dbReference type="NCBIfam" id="NF002882">
    <property type="entry name" value="PRK03348.1"/>
    <property type="match status" value="1"/>
</dbReference>
<evidence type="ECO:0000313" key="20">
    <source>
        <dbReference type="Proteomes" id="UP000241118"/>
    </source>
</evidence>
<evidence type="ECO:0000256" key="14">
    <source>
        <dbReference type="ARBA" id="ARBA00025589"/>
    </source>
</evidence>
<keyword evidence="7 16" id="KW-0235">DNA replication</keyword>
<keyword evidence="10 16" id="KW-0460">Magnesium</keyword>
<dbReference type="PANTHER" id="PTHR11076:SF33">
    <property type="entry name" value="DNA POLYMERASE KAPPA"/>
    <property type="match status" value="1"/>
</dbReference>
<dbReference type="EMBL" id="PYAX01000001">
    <property type="protein sequence ID" value="PSL58045.1"/>
    <property type="molecule type" value="Genomic_DNA"/>
</dbReference>
<comment type="cofactor">
    <cofactor evidence="16">
        <name>Mg(2+)</name>
        <dbReference type="ChEBI" id="CHEBI:18420"/>
    </cofactor>
    <text evidence="16">Binds 2 magnesium ions per subunit.</text>
</comment>
<dbReference type="CDD" id="cd03586">
    <property type="entry name" value="PolY_Pol_IV_kappa"/>
    <property type="match status" value="1"/>
</dbReference>
<evidence type="ECO:0000256" key="11">
    <source>
        <dbReference type="ARBA" id="ARBA00022932"/>
    </source>
</evidence>
<comment type="subunit">
    <text evidence="16">Monomer.</text>
</comment>
<dbReference type="Pfam" id="PF00817">
    <property type="entry name" value="IMS"/>
    <property type="match status" value="1"/>
</dbReference>
<proteinExistence type="inferred from homology"/>
<feature type="active site" evidence="16">
    <location>
        <position position="131"/>
    </location>
</feature>
<dbReference type="HAMAP" id="MF_01113">
    <property type="entry name" value="DNApol_IV"/>
    <property type="match status" value="1"/>
</dbReference>
<comment type="caution">
    <text evidence="19">The sequence shown here is derived from an EMBL/GenBank/DDBJ whole genome shotgun (WGS) entry which is preliminary data.</text>
</comment>
<feature type="compositionally biased region" description="Basic and acidic residues" evidence="17">
    <location>
        <begin position="423"/>
        <end position="435"/>
    </location>
</feature>
<dbReference type="GO" id="GO:0003887">
    <property type="term" value="F:DNA-directed DNA polymerase activity"/>
    <property type="evidence" value="ECO:0007669"/>
    <property type="project" value="UniProtKB-UniRule"/>
</dbReference>
<evidence type="ECO:0000256" key="2">
    <source>
        <dbReference type="ARBA" id="ARBA00010945"/>
    </source>
</evidence>
<keyword evidence="12 16" id="KW-0238">DNA-binding</keyword>
<protein>
    <recommendedName>
        <fullName evidence="16">DNA polymerase IV</fullName>
        <shortName evidence="16">Pol IV</shortName>
        <ecNumber evidence="16">2.7.7.7</ecNumber>
    </recommendedName>
</protein>
<dbReference type="SUPFAM" id="SSF100879">
    <property type="entry name" value="Lesion bypass DNA polymerase (Y-family), little finger domain"/>
    <property type="match status" value="1"/>
</dbReference>
<comment type="function">
    <text evidence="14 16">Poorly processive, error-prone DNA polymerase involved in untargeted mutagenesis. Copies undamaged DNA at stalled replication forks, which arise in vivo from mismatched or misaligned primer ends. These misaligned primers can be extended by PolIV. Exhibits no 3'-5' exonuclease (proofreading) activity. May be involved in translesional synthesis, in conjunction with the beta clamp from PolIII.</text>
</comment>
<evidence type="ECO:0000256" key="7">
    <source>
        <dbReference type="ARBA" id="ARBA00022705"/>
    </source>
</evidence>
<dbReference type="InterPro" id="IPR053848">
    <property type="entry name" value="IMS_HHH_1"/>
</dbReference>
<dbReference type="Gene3D" id="3.40.1170.60">
    <property type="match status" value="1"/>
</dbReference>
<keyword evidence="5 16" id="KW-0808">Transferase</keyword>
<dbReference type="InterPro" id="IPR043128">
    <property type="entry name" value="Rev_trsase/Diguanyl_cyclase"/>
</dbReference>
<dbReference type="InterPro" id="IPR001126">
    <property type="entry name" value="UmuC"/>
</dbReference>
<dbReference type="PROSITE" id="PS50173">
    <property type="entry name" value="UMUC"/>
    <property type="match status" value="1"/>
</dbReference>
<dbReference type="InterPro" id="IPR036775">
    <property type="entry name" value="DNA_pol_Y-fam_lit_finger_sf"/>
</dbReference>
<dbReference type="PANTHER" id="PTHR11076">
    <property type="entry name" value="DNA REPAIR POLYMERASE UMUC / TRANSFERASE FAMILY MEMBER"/>
    <property type="match status" value="1"/>
</dbReference>
<name>A0A2P8IHU8_SACCR</name>
<dbReference type="Pfam" id="PF21999">
    <property type="entry name" value="IMS_HHH_1"/>
    <property type="match status" value="1"/>
</dbReference>
<keyword evidence="4 16" id="KW-0963">Cytoplasm</keyword>
<evidence type="ECO:0000256" key="9">
    <source>
        <dbReference type="ARBA" id="ARBA00022763"/>
    </source>
</evidence>
<evidence type="ECO:0000256" key="5">
    <source>
        <dbReference type="ARBA" id="ARBA00022679"/>
    </source>
</evidence>
<evidence type="ECO:0000259" key="18">
    <source>
        <dbReference type="PROSITE" id="PS50173"/>
    </source>
</evidence>
<keyword evidence="20" id="KW-1185">Reference proteome</keyword>
<sequence>MVVGRSANLPRGLVDRFRARGDVWPDDTGCTMLHVDMDAFYASVEIRDRPELARKPVVVGGTANRGVVASANYIAREFGVRSAMPTSHARRLAPHAVFVSPNFARYQEVSRGVMAIFRDITPLVEPLSLDEAFLDVSGALKRMRRTPAQIANLIREQVEQAHGITCSVGAAPTKFLAKLASGMCKPDGLMVVPRDEVLAFLHPLPVSALWGVGQRTAEHLDRVGLETVADVAATPLPRLRRLIGVALAEHLHALARGHDDRPVVPSTREKSIGAEETFEVDHFDRELLRRELLRLSERSAATLRARGLRGRTVSIKVRFSDFTTITRSKTLRVATDVTQEVYKTASTLLDEQVPAGAVRLIGVRIEQLVEGDDGEQLMFDAPERGWREAEQAADQARSRFGTAAIRPASLLNQGPARSGLNEPKPDRGDSASRPP</sequence>
<feature type="domain" description="UmuC" evidence="18">
    <location>
        <begin position="32"/>
        <end position="213"/>
    </location>
</feature>
<keyword evidence="8 16" id="KW-0479">Metal-binding</keyword>
<dbReference type="NCBIfam" id="NF002751">
    <property type="entry name" value="PRK02794.1"/>
    <property type="match status" value="1"/>
</dbReference>
<evidence type="ECO:0000256" key="17">
    <source>
        <dbReference type="SAM" id="MobiDB-lite"/>
    </source>
</evidence>
<feature type="binding site" evidence="16">
    <location>
        <position position="130"/>
    </location>
    <ligand>
        <name>Mg(2+)</name>
        <dbReference type="ChEBI" id="CHEBI:18420"/>
    </ligand>
</feature>
<evidence type="ECO:0000256" key="6">
    <source>
        <dbReference type="ARBA" id="ARBA00022695"/>
    </source>
</evidence>
<dbReference type="InterPro" id="IPR043502">
    <property type="entry name" value="DNA/RNA_pol_sf"/>
</dbReference>
<reference evidence="19 20" key="1">
    <citation type="submission" date="2018-03" db="EMBL/GenBank/DDBJ databases">
        <title>Genomic Encyclopedia of Type Strains, Phase III (KMG-III): the genomes of soil and plant-associated and newly described type strains.</title>
        <authorList>
            <person name="Whitman W."/>
        </authorList>
    </citation>
    <scope>NUCLEOTIDE SEQUENCE [LARGE SCALE GENOMIC DNA]</scope>
    <source>
        <strain evidence="19 20">CGMCC 4.7097</strain>
    </source>
</reference>
<evidence type="ECO:0000256" key="13">
    <source>
        <dbReference type="ARBA" id="ARBA00023204"/>
    </source>
</evidence>
<comment type="subcellular location">
    <subcellularLocation>
        <location evidence="1 16">Cytoplasm</location>
    </subcellularLocation>
</comment>
<evidence type="ECO:0000256" key="15">
    <source>
        <dbReference type="ARBA" id="ARBA00049244"/>
    </source>
</evidence>
<feature type="site" description="Substrate discrimination" evidence="16">
    <location>
        <position position="41"/>
    </location>
</feature>
<dbReference type="InterPro" id="IPR022880">
    <property type="entry name" value="DNApol_IV"/>
</dbReference>
<dbReference type="NCBIfam" id="NF003015">
    <property type="entry name" value="PRK03858.1"/>
    <property type="match status" value="1"/>
</dbReference>
<keyword evidence="9 16" id="KW-0227">DNA damage</keyword>
<dbReference type="GO" id="GO:0009432">
    <property type="term" value="P:SOS response"/>
    <property type="evidence" value="ECO:0007669"/>
    <property type="project" value="TreeGrafter"/>
</dbReference>
<feature type="binding site" evidence="16">
    <location>
        <position position="36"/>
    </location>
    <ligand>
        <name>Mg(2+)</name>
        <dbReference type="ChEBI" id="CHEBI:18420"/>
    </ligand>
</feature>
<evidence type="ECO:0000256" key="12">
    <source>
        <dbReference type="ARBA" id="ARBA00023125"/>
    </source>
</evidence>
<keyword evidence="13 16" id="KW-0234">DNA repair</keyword>
<evidence type="ECO:0000313" key="19">
    <source>
        <dbReference type="EMBL" id="PSL58045.1"/>
    </source>
</evidence>
<dbReference type="GO" id="GO:0005829">
    <property type="term" value="C:cytosol"/>
    <property type="evidence" value="ECO:0007669"/>
    <property type="project" value="TreeGrafter"/>
</dbReference>
<feature type="region of interest" description="Disordered" evidence="17">
    <location>
        <begin position="388"/>
        <end position="435"/>
    </location>
</feature>
<dbReference type="GO" id="GO:0000287">
    <property type="term" value="F:magnesium ion binding"/>
    <property type="evidence" value="ECO:0007669"/>
    <property type="project" value="UniProtKB-UniRule"/>
</dbReference>
<evidence type="ECO:0000256" key="10">
    <source>
        <dbReference type="ARBA" id="ARBA00022842"/>
    </source>
</evidence>
<dbReference type="GO" id="GO:0006261">
    <property type="term" value="P:DNA-templated DNA replication"/>
    <property type="evidence" value="ECO:0007669"/>
    <property type="project" value="UniProtKB-UniRule"/>
</dbReference>
<evidence type="ECO:0000256" key="16">
    <source>
        <dbReference type="HAMAP-Rule" id="MF_01113"/>
    </source>
</evidence>
<keyword evidence="11 16" id="KW-0239">DNA-directed DNA polymerase</keyword>
<dbReference type="GO" id="GO:0042276">
    <property type="term" value="P:error-prone translesion synthesis"/>
    <property type="evidence" value="ECO:0007669"/>
    <property type="project" value="TreeGrafter"/>
</dbReference>
<dbReference type="Gene3D" id="1.10.150.20">
    <property type="entry name" value="5' to 3' exonuclease, C-terminal subdomain"/>
    <property type="match status" value="1"/>
</dbReference>
<organism evidence="19 20">
    <name type="scientific">Saccharothrix carnea</name>
    <dbReference type="NCBI Taxonomy" id="1280637"/>
    <lineage>
        <taxon>Bacteria</taxon>
        <taxon>Bacillati</taxon>
        <taxon>Actinomycetota</taxon>
        <taxon>Actinomycetes</taxon>
        <taxon>Pseudonocardiales</taxon>
        <taxon>Pseudonocardiaceae</taxon>
        <taxon>Saccharothrix</taxon>
    </lineage>
</organism>
<keyword evidence="3 16" id="KW-0515">Mutator protein</keyword>
<dbReference type="Proteomes" id="UP000241118">
    <property type="component" value="Unassembled WGS sequence"/>
</dbReference>
<comment type="catalytic activity">
    <reaction evidence="15 16">
        <text>DNA(n) + a 2'-deoxyribonucleoside 5'-triphosphate = DNA(n+1) + diphosphate</text>
        <dbReference type="Rhea" id="RHEA:22508"/>
        <dbReference type="Rhea" id="RHEA-COMP:17339"/>
        <dbReference type="Rhea" id="RHEA-COMP:17340"/>
        <dbReference type="ChEBI" id="CHEBI:33019"/>
        <dbReference type="ChEBI" id="CHEBI:61560"/>
        <dbReference type="ChEBI" id="CHEBI:173112"/>
        <dbReference type="EC" id="2.7.7.7"/>
    </reaction>
</comment>
<dbReference type="AlphaFoldDB" id="A0A2P8IHU8"/>
<dbReference type="InterPro" id="IPR017961">
    <property type="entry name" value="DNA_pol_Y-fam_little_finger"/>
</dbReference>
<dbReference type="Gene3D" id="3.30.70.270">
    <property type="match status" value="1"/>
</dbReference>
<dbReference type="NCBIfam" id="NF002677">
    <property type="entry name" value="PRK02406.1"/>
    <property type="match status" value="1"/>
</dbReference>
<dbReference type="EC" id="2.7.7.7" evidence="16"/>
<dbReference type="Gene3D" id="3.30.1490.100">
    <property type="entry name" value="DNA polymerase, Y-family, little finger domain"/>
    <property type="match status" value="1"/>
</dbReference>
<dbReference type="Pfam" id="PF11799">
    <property type="entry name" value="IMS_C"/>
    <property type="match status" value="1"/>
</dbReference>
<dbReference type="SUPFAM" id="SSF56672">
    <property type="entry name" value="DNA/RNA polymerases"/>
    <property type="match status" value="1"/>
</dbReference>